<reference evidence="2" key="1">
    <citation type="submission" date="2020-04" db="EMBL/GenBank/DDBJ databases">
        <authorList>
            <person name="Alioto T."/>
            <person name="Alioto T."/>
            <person name="Gomez Garrido J."/>
        </authorList>
    </citation>
    <scope>NUCLEOTIDE SEQUENCE</scope>
    <source>
        <strain evidence="2">A484AB</strain>
    </source>
</reference>
<protein>
    <submittedName>
        <fullName evidence="2">Uncharacterized protein</fullName>
    </submittedName>
</protein>
<feature type="compositionally biased region" description="Pro residues" evidence="1">
    <location>
        <begin position="1"/>
        <end position="11"/>
    </location>
</feature>
<dbReference type="AlphaFoldDB" id="A0A7D9LUD8"/>
<feature type="compositionally biased region" description="Low complexity" evidence="1">
    <location>
        <begin position="49"/>
        <end position="70"/>
    </location>
</feature>
<dbReference type="Proteomes" id="UP001152795">
    <property type="component" value="Unassembled WGS sequence"/>
</dbReference>
<gene>
    <name evidence="2" type="ORF">PACLA_8A017660</name>
</gene>
<name>A0A7D9LUD8_PARCT</name>
<keyword evidence="3" id="KW-1185">Reference proteome</keyword>
<sequence length="141" mass="15353">MASEGAPPPPYNTSYQPNAPPQYPPYPNQPPYPPSAPPSYSATQDQPKAYPVQPGAAPYPQQGIPPGYGQPGYPIQGAAAGYTTQAVGVAYHPHAQTTIITQVLSALRSLKIDRDTRTVPGKYRQNFVRAFLETLLHFYEQ</sequence>
<proteinExistence type="predicted"/>
<evidence type="ECO:0000256" key="1">
    <source>
        <dbReference type="SAM" id="MobiDB-lite"/>
    </source>
</evidence>
<organism evidence="2 3">
    <name type="scientific">Paramuricea clavata</name>
    <name type="common">Red gorgonian</name>
    <name type="synonym">Violescent sea-whip</name>
    <dbReference type="NCBI Taxonomy" id="317549"/>
    <lineage>
        <taxon>Eukaryota</taxon>
        <taxon>Metazoa</taxon>
        <taxon>Cnidaria</taxon>
        <taxon>Anthozoa</taxon>
        <taxon>Octocorallia</taxon>
        <taxon>Malacalcyonacea</taxon>
        <taxon>Plexauridae</taxon>
        <taxon>Paramuricea</taxon>
    </lineage>
</organism>
<evidence type="ECO:0000313" key="3">
    <source>
        <dbReference type="Proteomes" id="UP001152795"/>
    </source>
</evidence>
<comment type="caution">
    <text evidence="2">The sequence shown here is derived from an EMBL/GenBank/DDBJ whole genome shotgun (WGS) entry which is preliminary data.</text>
</comment>
<accession>A0A7D9LUD8</accession>
<dbReference type="EMBL" id="CACRXK020024409">
    <property type="protein sequence ID" value="CAB4038627.1"/>
    <property type="molecule type" value="Genomic_DNA"/>
</dbReference>
<feature type="compositionally biased region" description="Pro residues" evidence="1">
    <location>
        <begin position="18"/>
        <end position="37"/>
    </location>
</feature>
<feature type="region of interest" description="Disordered" evidence="1">
    <location>
        <begin position="1"/>
        <end position="70"/>
    </location>
</feature>
<evidence type="ECO:0000313" key="2">
    <source>
        <dbReference type="EMBL" id="CAB4038627.1"/>
    </source>
</evidence>
<dbReference type="OrthoDB" id="5989802at2759"/>